<dbReference type="FunFam" id="3.40.50.200:FF:000015">
    <property type="entry name" value="Tripeptidyl peptidase A"/>
    <property type="match status" value="1"/>
</dbReference>
<dbReference type="PROSITE" id="PS00138">
    <property type="entry name" value="SUBTILASE_SER"/>
    <property type="match status" value="1"/>
</dbReference>
<evidence type="ECO:0000256" key="4">
    <source>
        <dbReference type="ARBA" id="ARBA00012462"/>
    </source>
</evidence>
<evidence type="ECO:0000256" key="8">
    <source>
        <dbReference type="ARBA" id="ARBA00022729"/>
    </source>
</evidence>
<evidence type="ECO:0000256" key="11">
    <source>
        <dbReference type="ARBA" id="ARBA00022837"/>
    </source>
</evidence>
<dbReference type="PROSITE" id="PS51695">
    <property type="entry name" value="SEDOLISIN"/>
    <property type="match status" value="1"/>
</dbReference>
<keyword evidence="5" id="KW-0964">Secreted</keyword>
<dbReference type="InterPro" id="IPR030400">
    <property type="entry name" value="Sedolisin_dom"/>
</dbReference>
<dbReference type="InterPro" id="IPR015366">
    <property type="entry name" value="S53_propep"/>
</dbReference>
<keyword evidence="14" id="KW-0325">Glycoprotein</keyword>
<dbReference type="Pfam" id="PF00082">
    <property type="entry name" value="Peptidase_S8"/>
    <property type="match status" value="1"/>
</dbReference>
<dbReference type="InterPro" id="IPR050819">
    <property type="entry name" value="Tripeptidyl-peptidase_I"/>
</dbReference>
<evidence type="ECO:0000256" key="14">
    <source>
        <dbReference type="ARBA" id="ARBA00023180"/>
    </source>
</evidence>
<dbReference type="InterPro" id="IPR023828">
    <property type="entry name" value="Peptidase_S8_Ser-AS"/>
</dbReference>
<feature type="binding site" evidence="15">
    <location>
        <position position="548"/>
    </location>
    <ligand>
        <name>Ca(2+)</name>
        <dbReference type="ChEBI" id="CHEBI:29108"/>
    </ligand>
</feature>
<protein>
    <recommendedName>
        <fullName evidence="4">tripeptidyl-peptidase II</fullName>
        <ecNumber evidence="4">3.4.14.10</ecNumber>
    </recommendedName>
</protein>
<keyword evidence="7 15" id="KW-0479">Metal-binding</keyword>
<dbReference type="GO" id="GO:0006508">
    <property type="term" value="P:proteolysis"/>
    <property type="evidence" value="ECO:0007669"/>
    <property type="project" value="UniProtKB-KW"/>
</dbReference>
<feature type="active site" description="Charge relay system" evidence="15">
    <location>
        <position position="504"/>
    </location>
</feature>
<dbReference type="CDD" id="cd11377">
    <property type="entry name" value="Pro-peptidase_S53"/>
    <property type="match status" value="1"/>
</dbReference>
<keyword evidence="10 15" id="KW-0720">Serine protease</keyword>
<dbReference type="Proteomes" id="UP000315783">
    <property type="component" value="Unassembled WGS sequence"/>
</dbReference>
<evidence type="ECO:0000256" key="9">
    <source>
        <dbReference type="ARBA" id="ARBA00022801"/>
    </source>
</evidence>
<organism evidence="18 19">
    <name type="scientific">Cordyceps javanica</name>
    <dbReference type="NCBI Taxonomy" id="43265"/>
    <lineage>
        <taxon>Eukaryota</taxon>
        <taxon>Fungi</taxon>
        <taxon>Dikarya</taxon>
        <taxon>Ascomycota</taxon>
        <taxon>Pezizomycotina</taxon>
        <taxon>Sordariomycetes</taxon>
        <taxon>Hypocreomycetidae</taxon>
        <taxon>Hypocreales</taxon>
        <taxon>Cordycipitaceae</taxon>
        <taxon>Cordyceps</taxon>
    </lineage>
</organism>
<feature type="active site" description="Charge relay system" evidence="15">
    <location>
        <position position="278"/>
    </location>
</feature>
<feature type="signal peptide" evidence="16">
    <location>
        <begin position="1"/>
        <end position="18"/>
    </location>
</feature>
<dbReference type="SUPFAM" id="SSF54897">
    <property type="entry name" value="Protease propeptides/inhibitors"/>
    <property type="match status" value="1"/>
</dbReference>
<dbReference type="GO" id="GO:0005576">
    <property type="term" value="C:extracellular region"/>
    <property type="evidence" value="ECO:0007669"/>
    <property type="project" value="UniProtKB-SubCell"/>
</dbReference>
<keyword evidence="11 15" id="KW-0106">Calcium</keyword>
<feature type="active site" description="Charge relay system" evidence="15">
    <location>
        <position position="282"/>
    </location>
</feature>
<keyword evidence="6 15" id="KW-0645">Protease</keyword>
<comment type="function">
    <text evidence="2">Secreted tripeptidyl-peptidase which degrades proteins at acidic pHs and is involved in virulence.</text>
</comment>
<gene>
    <name evidence="18" type="ORF">IF1G_07054</name>
</gene>
<evidence type="ECO:0000313" key="18">
    <source>
        <dbReference type="EMBL" id="TQV94175.1"/>
    </source>
</evidence>
<feature type="binding site" evidence="15">
    <location>
        <position position="571"/>
    </location>
    <ligand>
        <name>Ca(2+)</name>
        <dbReference type="ChEBI" id="CHEBI:29108"/>
    </ligand>
</feature>
<feature type="chain" id="PRO_5021746467" description="tripeptidyl-peptidase II" evidence="16">
    <location>
        <begin position="19"/>
        <end position="596"/>
    </location>
</feature>
<evidence type="ECO:0000256" key="16">
    <source>
        <dbReference type="SAM" id="SignalP"/>
    </source>
</evidence>
<evidence type="ECO:0000256" key="6">
    <source>
        <dbReference type="ARBA" id="ARBA00022670"/>
    </source>
</evidence>
<dbReference type="GO" id="GO:0004252">
    <property type="term" value="F:serine-type endopeptidase activity"/>
    <property type="evidence" value="ECO:0007669"/>
    <property type="project" value="UniProtKB-UniRule"/>
</dbReference>
<dbReference type="OrthoDB" id="409122at2759"/>
<comment type="cofactor">
    <cofactor evidence="15">
        <name>Ca(2+)</name>
        <dbReference type="ChEBI" id="CHEBI:29108"/>
    </cofactor>
    <text evidence="15">Binds 1 Ca(2+) ion per subunit.</text>
</comment>
<dbReference type="GO" id="GO:0008240">
    <property type="term" value="F:tripeptidyl-peptidase activity"/>
    <property type="evidence" value="ECO:0007669"/>
    <property type="project" value="UniProtKB-EC"/>
</dbReference>
<feature type="domain" description="Peptidase S53" evidence="17">
    <location>
        <begin position="200"/>
        <end position="593"/>
    </location>
</feature>
<dbReference type="PANTHER" id="PTHR14218">
    <property type="entry name" value="PROTEASE S8 TRIPEPTIDYL PEPTIDASE I CLN2"/>
    <property type="match status" value="1"/>
</dbReference>
<evidence type="ECO:0000256" key="13">
    <source>
        <dbReference type="ARBA" id="ARBA00023145"/>
    </source>
</evidence>
<evidence type="ECO:0000256" key="10">
    <source>
        <dbReference type="ARBA" id="ARBA00022825"/>
    </source>
</evidence>
<evidence type="ECO:0000256" key="12">
    <source>
        <dbReference type="ARBA" id="ARBA00023026"/>
    </source>
</evidence>
<dbReference type="Pfam" id="PF09286">
    <property type="entry name" value="Pro-kuma_activ"/>
    <property type="match status" value="1"/>
</dbReference>
<dbReference type="CDD" id="cd04056">
    <property type="entry name" value="Peptidases_S53"/>
    <property type="match status" value="1"/>
</dbReference>
<evidence type="ECO:0000256" key="15">
    <source>
        <dbReference type="PROSITE-ProRule" id="PRU01032"/>
    </source>
</evidence>
<reference evidence="18 19" key="1">
    <citation type="journal article" date="2019" name="Appl. Microbiol. Biotechnol.">
        <title>Genome sequence of Isaria javanica and comparative genome analysis insights into family S53 peptidase evolution in fungal entomopathogens.</title>
        <authorList>
            <person name="Lin R."/>
            <person name="Zhang X."/>
            <person name="Xin B."/>
            <person name="Zou M."/>
            <person name="Gao Y."/>
            <person name="Qin F."/>
            <person name="Hu Q."/>
            <person name="Xie B."/>
            <person name="Cheng X."/>
        </authorList>
    </citation>
    <scope>NUCLEOTIDE SEQUENCE [LARGE SCALE GENOMIC DNA]</scope>
    <source>
        <strain evidence="18 19">IJ1G</strain>
    </source>
</reference>
<keyword evidence="19" id="KW-1185">Reference proteome</keyword>
<dbReference type="EMBL" id="SPUK01000010">
    <property type="protein sequence ID" value="TQV94175.1"/>
    <property type="molecule type" value="Genomic_DNA"/>
</dbReference>
<dbReference type="Gene3D" id="3.40.50.200">
    <property type="entry name" value="Peptidase S8/S53 domain"/>
    <property type="match status" value="1"/>
</dbReference>
<dbReference type="PANTHER" id="PTHR14218:SF15">
    <property type="entry name" value="TRIPEPTIDYL-PEPTIDASE 1"/>
    <property type="match status" value="1"/>
</dbReference>
<evidence type="ECO:0000256" key="2">
    <source>
        <dbReference type="ARBA" id="ARBA00002451"/>
    </source>
</evidence>
<evidence type="ECO:0000256" key="7">
    <source>
        <dbReference type="ARBA" id="ARBA00022723"/>
    </source>
</evidence>
<comment type="caution">
    <text evidence="18">The sequence shown here is derived from an EMBL/GenBank/DDBJ whole genome shotgun (WGS) entry which is preliminary data.</text>
</comment>
<comment type="subcellular location">
    <subcellularLocation>
        <location evidence="3">Secreted</location>
        <location evidence="3">Extracellular space</location>
    </subcellularLocation>
</comment>
<keyword evidence="13" id="KW-0865">Zymogen</keyword>
<sequence length="596" mass="63585">MLPKLALGAALLGWGSLADICIERTARLPPGWKKIDDQVDPNQQYSFSIALKQPRMKGLQKLLTSVRGDLLSLVDSTAMRAPAAKSVSMVQAWLRSHGIQDSDTKGDWVHVRATVGQTDALIGSLLEHYVYEGGGDAPVLRTTQYSIPDALEDAIDFIHPVSNFMKPARSVSQIRWLDEMDLTRRADAPQPQPPPPCTSVVTPRCIREAYNFYYKTPDDRSSVTMGVAGFLDEYANYEDSDQFLSQQAPELAAKGYNYTVELVGGGENPQDRSRSGSEAALDVDLALGLAYPARLVFYSAGGRGELIGEDGRSDSSNASTNEPFLELFQYLLDKPAGEMPSVLSVSYADDEASVPRPYADKVCGMIGLLAARGMTVLFGSGDGGAQGGQGSNCRARDGSGRKMTVATFPSTCPWALAVGAVSNAAAAAAGGPPAAAEFSTGGFSQYYAQPAWQRAAVGAYVRALDGHLDGYYEPRNRAIPDIAAVGTNVLVVAQGRPGLLQGTSASAPIVAAMLAMVNDARARAGKRPLGWVTPWLYDERVRRTLLDVTEGQSRSCSWDGETPGGWPAKPGWDAVTGLGVPGDFTELLDALVHAVD</sequence>
<evidence type="ECO:0000256" key="1">
    <source>
        <dbReference type="ARBA" id="ARBA00001910"/>
    </source>
</evidence>
<dbReference type="SMART" id="SM00944">
    <property type="entry name" value="Pro-kuma_activ"/>
    <property type="match status" value="1"/>
</dbReference>
<dbReference type="InterPro" id="IPR000209">
    <property type="entry name" value="Peptidase_S8/S53_dom"/>
</dbReference>
<evidence type="ECO:0000259" key="17">
    <source>
        <dbReference type="PROSITE" id="PS51695"/>
    </source>
</evidence>
<evidence type="ECO:0000256" key="3">
    <source>
        <dbReference type="ARBA" id="ARBA00004239"/>
    </source>
</evidence>
<dbReference type="EC" id="3.4.14.10" evidence="4"/>
<dbReference type="InterPro" id="IPR036852">
    <property type="entry name" value="Peptidase_S8/S53_dom_sf"/>
</dbReference>
<feature type="binding site" evidence="15">
    <location>
        <position position="547"/>
    </location>
    <ligand>
        <name>Ca(2+)</name>
        <dbReference type="ChEBI" id="CHEBI:29108"/>
    </ligand>
</feature>
<name>A0A545VWF8_9HYPO</name>
<keyword evidence="9 15" id="KW-0378">Hydrolase</keyword>
<feature type="binding site" evidence="15">
    <location>
        <position position="573"/>
    </location>
    <ligand>
        <name>Ca(2+)</name>
        <dbReference type="ChEBI" id="CHEBI:29108"/>
    </ligand>
</feature>
<keyword evidence="12" id="KW-0843">Virulence</keyword>
<proteinExistence type="predicted"/>
<dbReference type="GO" id="GO:0046872">
    <property type="term" value="F:metal ion binding"/>
    <property type="evidence" value="ECO:0007669"/>
    <property type="project" value="UniProtKB-UniRule"/>
</dbReference>
<comment type="catalytic activity">
    <reaction evidence="1">
        <text>Release of an N-terminal tripeptide from a polypeptide.</text>
        <dbReference type="EC" id="3.4.14.10"/>
    </reaction>
</comment>
<keyword evidence="8 16" id="KW-0732">Signal</keyword>
<evidence type="ECO:0000256" key="5">
    <source>
        <dbReference type="ARBA" id="ARBA00022525"/>
    </source>
</evidence>
<dbReference type="AlphaFoldDB" id="A0A545VWF8"/>
<evidence type="ECO:0000313" key="19">
    <source>
        <dbReference type="Proteomes" id="UP000315783"/>
    </source>
</evidence>
<accession>A0A545VWF8</accession>
<dbReference type="SUPFAM" id="SSF52743">
    <property type="entry name" value="Subtilisin-like"/>
    <property type="match status" value="1"/>
</dbReference>
<dbReference type="STRING" id="43265.A0A545VWF8"/>